<evidence type="ECO:0000256" key="3">
    <source>
        <dbReference type="ARBA" id="ARBA00022553"/>
    </source>
</evidence>
<dbReference type="SUPFAM" id="SSF55785">
    <property type="entry name" value="PYP-like sensor domain (PAS domain)"/>
    <property type="match status" value="1"/>
</dbReference>
<feature type="transmembrane region" description="Helical" evidence="4">
    <location>
        <begin position="25"/>
        <end position="44"/>
    </location>
</feature>
<dbReference type="Gene3D" id="1.10.287.130">
    <property type="match status" value="1"/>
</dbReference>
<dbReference type="EMBL" id="FLQX01000001">
    <property type="protein sequence ID" value="SBT03151.1"/>
    <property type="molecule type" value="Genomic_DNA"/>
</dbReference>
<dbReference type="InterPro" id="IPR003594">
    <property type="entry name" value="HATPase_dom"/>
</dbReference>
<dbReference type="InterPro" id="IPR036097">
    <property type="entry name" value="HisK_dim/P_sf"/>
</dbReference>
<protein>
    <recommendedName>
        <fullName evidence="2">histidine kinase</fullName>
        <ecNumber evidence="2">2.7.13.3</ecNumber>
    </recommendedName>
</protein>
<dbReference type="GO" id="GO:0000155">
    <property type="term" value="F:phosphorelay sensor kinase activity"/>
    <property type="evidence" value="ECO:0007669"/>
    <property type="project" value="InterPro"/>
</dbReference>
<dbReference type="CDD" id="cd00082">
    <property type="entry name" value="HisKA"/>
    <property type="match status" value="1"/>
</dbReference>
<evidence type="ECO:0000259" key="5">
    <source>
        <dbReference type="PROSITE" id="PS50109"/>
    </source>
</evidence>
<feature type="domain" description="Histidine kinase" evidence="5">
    <location>
        <begin position="321"/>
        <end position="522"/>
    </location>
</feature>
<dbReference type="PROSITE" id="PS50112">
    <property type="entry name" value="PAS"/>
    <property type="match status" value="1"/>
</dbReference>
<feature type="transmembrane region" description="Helical" evidence="4">
    <location>
        <begin position="159"/>
        <end position="180"/>
    </location>
</feature>
<organism evidence="7 8">
    <name type="scientific">Candidatus Accumulibacter aalborgensis</name>
    <dbReference type="NCBI Taxonomy" id="1860102"/>
    <lineage>
        <taxon>Bacteria</taxon>
        <taxon>Pseudomonadati</taxon>
        <taxon>Pseudomonadota</taxon>
        <taxon>Betaproteobacteria</taxon>
        <taxon>Candidatus Accumulibacter</taxon>
    </lineage>
</organism>
<dbReference type="SUPFAM" id="SSF47384">
    <property type="entry name" value="Homodimeric domain of signal transducing histidine kinase"/>
    <property type="match status" value="1"/>
</dbReference>
<keyword evidence="4" id="KW-0472">Membrane</keyword>
<dbReference type="InterPro" id="IPR036890">
    <property type="entry name" value="HATPase_C_sf"/>
</dbReference>
<keyword evidence="3" id="KW-0597">Phosphoprotein</keyword>
<dbReference type="InterPro" id="IPR004358">
    <property type="entry name" value="Sig_transdc_His_kin-like_C"/>
</dbReference>
<keyword evidence="4" id="KW-1133">Transmembrane helix</keyword>
<evidence type="ECO:0000313" key="8">
    <source>
        <dbReference type="Proteomes" id="UP000199169"/>
    </source>
</evidence>
<name>A0A1A8XEJ0_9PROT</name>
<reference evidence="7 8" key="1">
    <citation type="submission" date="2016-06" db="EMBL/GenBank/DDBJ databases">
        <authorList>
            <person name="Kjaerup R.B."/>
            <person name="Dalgaard T.S."/>
            <person name="Juul-Madsen H.R."/>
        </authorList>
    </citation>
    <scope>NUCLEOTIDE SEQUENCE [LARGE SCALE GENOMIC DNA]</scope>
    <source>
        <strain evidence="7">3</strain>
    </source>
</reference>
<dbReference type="SUPFAM" id="SSF55874">
    <property type="entry name" value="ATPase domain of HSP90 chaperone/DNA topoisomerase II/histidine kinase"/>
    <property type="match status" value="1"/>
</dbReference>
<feature type="transmembrane region" description="Helical" evidence="4">
    <location>
        <begin position="129"/>
        <end position="147"/>
    </location>
</feature>
<dbReference type="EC" id="2.7.13.3" evidence="2"/>
<evidence type="ECO:0000256" key="4">
    <source>
        <dbReference type="SAM" id="Phobius"/>
    </source>
</evidence>
<evidence type="ECO:0000256" key="2">
    <source>
        <dbReference type="ARBA" id="ARBA00012438"/>
    </source>
</evidence>
<dbReference type="Pfam" id="PF25323">
    <property type="entry name" value="6TM_PilS"/>
    <property type="match status" value="1"/>
</dbReference>
<dbReference type="Gene3D" id="3.30.565.10">
    <property type="entry name" value="Histidine kinase-like ATPase, C-terminal domain"/>
    <property type="match status" value="1"/>
</dbReference>
<dbReference type="InterPro" id="IPR003661">
    <property type="entry name" value="HisK_dim/P_dom"/>
</dbReference>
<accession>A0A1A8XEJ0</accession>
<dbReference type="Pfam" id="PF13188">
    <property type="entry name" value="PAS_8"/>
    <property type="match status" value="1"/>
</dbReference>
<keyword evidence="7" id="KW-0418">Kinase</keyword>
<dbReference type="Pfam" id="PF00512">
    <property type="entry name" value="HisKA"/>
    <property type="match status" value="1"/>
</dbReference>
<feature type="domain" description="PAS" evidence="6">
    <location>
        <begin position="206"/>
        <end position="244"/>
    </location>
</feature>
<gene>
    <name evidence="7" type="ORF">ACCAA_10095</name>
</gene>
<feature type="transmembrane region" description="Helical" evidence="4">
    <location>
        <begin position="82"/>
        <end position="100"/>
    </location>
</feature>
<evidence type="ECO:0000259" key="6">
    <source>
        <dbReference type="PROSITE" id="PS50112"/>
    </source>
</evidence>
<dbReference type="AlphaFoldDB" id="A0A1A8XEJ0"/>
<keyword evidence="4" id="KW-0812">Transmembrane</keyword>
<dbReference type="RefSeq" id="WP_186405280.1">
    <property type="nucleotide sequence ID" value="NZ_FLQX01000001.1"/>
</dbReference>
<dbReference type="SMART" id="SM00387">
    <property type="entry name" value="HATPase_c"/>
    <property type="match status" value="1"/>
</dbReference>
<dbReference type="SMART" id="SM00388">
    <property type="entry name" value="HisKA"/>
    <property type="match status" value="1"/>
</dbReference>
<dbReference type="InterPro" id="IPR005467">
    <property type="entry name" value="His_kinase_dom"/>
</dbReference>
<keyword evidence="8" id="KW-1185">Reference proteome</keyword>
<dbReference type="PRINTS" id="PR00344">
    <property type="entry name" value="BCTRLSENSOR"/>
</dbReference>
<dbReference type="Gene3D" id="3.30.450.20">
    <property type="entry name" value="PAS domain"/>
    <property type="match status" value="1"/>
</dbReference>
<proteinExistence type="predicted"/>
<sequence>MARTENDGVERFSETHWKSLRYFNLYRLALATLLFFSALLYPSAFPVLSPDRGLQHLAPAGLYLVSTVAAVILAYRHRQHASMQLTSSVLIDVLVMTILIHAGGGLGSGLGSMLLVTLAGAGLVGQGRLVLFYAAMATLAVLFEQSYRALQNDFDAAGFFQAGIFCAGFFAVAVSARLLARRVIANEALARQRGVDLNNQTMISQRVIEEMQDGVLVLSRDGRVRQSNPRARQMLGLNEASDLGLATCSPELAQGFFDWCRGLGEAAVLTRVPASGFELRASFIPTESSERDVLAFLEDMGRLREQARQMKLAALGRLTANIAHEIRNPLSAISYAGELLHEERRGETYERLLRILMDNTQRLERIVSDVLELGRRDRAYRELIDLRDVLPPFVDECCAREHLPADVVSLELSGLAKLCFDRSHFDQVLWNLVGNALRHSRRSLASVRLLVRDARAAGWVEVHVIDDGEGVSEECRDQIFEPFFTTHHRGTGLGLYIARELCDANEAQLDLDSVGPGADFRLLGRAVGCR</sequence>
<evidence type="ECO:0000256" key="1">
    <source>
        <dbReference type="ARBA" id="ARBA00000085"/>
    </source>
</evidence>
<keyword evidence="7" id="KW-0808">Transferase</keyword>
<dbReference type="PROSITE" id="PS50109">
    <property type="entry name" value="HIS_KIN"/>
    <property type="match status" value="1"/>
</dbReference>
<dbReference type="PANTHER" id="PTHR43065:SF52">
    <property type="entry name" value="SENSOR PROTEIN KINASE PILS"/>
    <property type="match status" value="1"/>
</dbReference>
<dbReference type="Pfam" id="PF02518">
    <property type="entry name" value="HATPase_c"/>
    <property type="match status" value="1"/>
</dbReference>
<evidence type="ECO:0000313" key="7">
    <source>
        <dbReference type="EMBL" id="SBT03151.1"/>
    </source>
</evidence>
<feature type="transmembrane region" description="Helical" evidence="4">
    <location>
        <begin position="56"/>
        <end position="75"/>
    </location>
</feature>
<comment type="catalytic activity">
    <reaction evidence="1">
        <text>ATP + protein L-histidine = ADP + protein N-phospho-L-histidine.</text>
        <dbReference type="EC" id="2.7.13.3"/>
    </reaction>
</comment>
<dbReference type="STRING" id="1860102.ACCAA_10095"/>
<dbReference type="CDD" id="cd00075">
    <property type="entry name" value="HATPase"/>
    <property type="match status" value="1"/>
</dbReference>
<dbReference type="Proteomes" id="UP000199169">
    <property type="component" value="Unassembled WGS sequence"/>
</dbReference>
<dbReference type="PANTHER" id="PTHR43065">
    <property type="entry name" value="SENSOR HISTIDINE KINASE"/>
    <property type="match status" value="1"/>
</dbReference>
<dbReference type="InterPro" id="IPR035965">
    <property type="entry name" value="PAS-like_dom_sf"/>
</dbReference>
<dbReference type="InterPro" id="IPR000014">
    <property type="entry name" value="PAS"/>
</dbReference>